<comment type="caution">
    <text evidence="3">The sequence shown here is derived from an EMBL/GenBank/DDBJ whole genome shotgun (WGS) entry which is preliminary data.</text>
</comment>
<dbReference type="Proteomes" id="UP001172737">
    <property type="component" value="Unassembled WGS sequence"/>
</dbReference>
<dbReference type="PANTHER" id="PTHR42659">
    <property type="entry name" value="XANTHINE DEHYDROGENASE SUBUNIT C-RELATED"/>
    <property type="match status" value="1"/>
</dbReference>
<evidence type="ECO:0000259" key="1">
    <source>
        <dbReference type="PROSITE" id="PS51387"/>
    </source>
</evidence>
<dbReference type="AlphaFoldDB" id="A0AAW7MAD0"/>
<feature type="domain" description="FAD-binding PCMH-type" evidence="1">
    <location>
        <begin position="1"/>
        <end position="173"/>
    </location>
</feature>
<sequence length="273" mass="28305">MDLTTVSAYRRATSDADLTLAPGERYLAGGTWMFSEPNRDVTGLVDVTTLPGPHLAADRAGLTLGPGCTIARLLALEPQPGWTAQPLFRDAANALLAGFKIWNEATVLGNIARAFAAGAMTAACATLDAEATVRGVDGGRRTVPVASLPTGNGTTVLGHGELIESVRIGAEELATRTALRKVALAELGRSGAVVSGRAHADGRTVIVVTAATLTPHVLRFDAPPRPDDAADAARSADDFYTDPLGAADWRRHVAGALAARVATDLAHVDEEDA</sequence>
<dbReference type="GO" id="GO:0016491">
    <property type="term" value="F:oxidoreductase activity"/>
    <property type="evidence" value="ECO:0007669"/>
    <property type="project" value="InterPro"/>
</dbReference>
<dbReference type="RefSeq" id="WP_301121093.1">
    <property type="nucleotide sequence ID" value="NZ_JAUHPX010000008.1"/>
</dbReference>
<dbReference type="PANTHER" id="PTHR42659:SF9">
    <property type="entry name" value="XANTHINE DEHYDROGENASE FAD-BINDING SUBUNIT XDHB-RELATED"/>
    <property type="match status" value="1"/>
</dbReference>
<proteinExistence type="predicted"/>
<dbReference type="InterPro" id="IPR002346">
    <property type="entry name" value="Mopterin_DH_FAD-bd"/>
</dbReference>
<reference evidence="3" key="1">
    <citation type="submission" date="2023-06" db="EMBL/GenBank/DDBJ databases">
        <title>Sysu t00039.</title>
        <authorList>
            <person name="Gao L."/>
            <person name="Fang B.-Z."/>
            <person name="Li W.-J."/>
        </authorList>
    </citation>
    <scope>NUCLEOTIDE SEQUENCE</scope>
    <source>
        <strain evidence="3">SYSU T00039</strain>
    </source>
</reference>
<evidence type="ECO:0000313" key="4">
    <source>
        <dbReference type="Proteomes" id="UP001172737"/>
    </source>
</evidence>
<dbReference type="Proteomes" id="UP001172756">
    <property type="component" value="Unassembled WGS sequence"/>
</dbReference>
<protein>
    <submittedName>
        <fullName evidence="3">FAD binding domain-containing protein</fullName>
    </submittedName>
</protein>
<evidence type="ECO:0000313" key="2">
    <source>
        <dbReference type="EMBL" id="MDN4484083.1"/>
    </source>
</evidence>
<evidence type="ECO:0000313" key="3">
    <source>
        <dbReference type="EMBL" id="MDN4488916.1"/>
    </source>
</evidence>
<dbReference type="InterPro" id="IPR016166">
    <property type="entry name" value="FAD-bd_PCMH"/>
</dbReference>
<dbReference type="Gene3D" id="3.30.465.10">
    <property type="match status" value="1"/>
</dbReference>
<dbReference type="SUPFAM" id="SSF56176">
    <property type="entry name" value="FAD-binding/transporter-associated domain-like"/>
    <property type="match status" value="1"/>
</dbReference>
<name>A0AAW7MAD0_9MICO</name>
<dbReference type="InterPro" id="IPR016169">
    <property type="entry name" value="FAD-bd_PCMH_sub2"/>
</dbReference>
<dbReference type="PROSITE" id="PS51387">
    <property type="entry name" value="FAD_PCMH"/>
    <property type="match status" value="1"/>
</dbReference>
<dbReference type="EMBL" id="JAUHPX010000008">
    <property type="protein sequence ID" value="MDN4488916.1"/>
    <property type="molecule type" value="Genomic_DNA"/>
</dbReference>
<keyword evidence="4" id="KW-1185">Reference proteome</keyword>
<evidence type="ECO:0000313" key="5">
    <source>
        <dbReference type="Proteomes" id="UP001172756"/>
    </source>
</evidence>
<reference evidence="2 5" key="2">
    <citation type="submission" date="2023-06" db="EMBL/GenBank/DDBJ databases">
        <title>SYSU T0a273.</title>
        <authorList>
            <person name="Gao L."/>
            <person name="Fang B.-Z."/>
            <person name="Li W.-J."/>
        </authorList>
    </citation>
    <scope>NUCLEOTIDE SEQUENCE [LARGE SCALE GENOMIC DNA]</scope>
    <source>
        <strain evidence="2 5">SYSU T0a273</strain>
    </source>
</reference>
<gene>
    <name evidence="2" type="ORF">QQ002_11080</name>
    <name evidence="3" type="ORF">QQX10_12145</name>
</gene>
<dbReference type="InterPro" id="IPR036318">
    <property type="entry name" value="FAD-bd_PCMH-like_sf"/>
</dbReference>
<dbReference type="Pfam" id="PF00941">
    <property type="entry name" value="FAD_binding_5"/>
    <property type="match status" value="1"/>
</dbReference>
<accession>A0AAW7MAD0</accession>
<dbReference type="GO" id="GO:0071949">
    <property type="term" value="F:FAD binding"/>
    <property type="evidence" value="ECO:0007669"/>
    <property type="project" value="InterPro"/>
</dbReference>
<dbReference type="EMBL" id="JAUHQB010000008">
    <property type="protein sequence ID" value="MDN4484083.1"/>
    <property type="molecule type" value="Genomic_DNA"/>
</dbReference>
<dbReference type="InterPro" id="IPR051312">
    <property type="entry name" value="Diverse_Substr_Oxidored"/>
</dbReference>
<organism evidence="3 4">
    <name type="scientific">Demequina lignilytica</name>
    <dbReference type="NCBI Taxonomy" id="3051663"/>
    <lineage>
        <taxon>Bacteria</taxon>
        <taxon>Bacillati</taxon>
        <taxon>Actinomycetota</taxon>
        <taxon>Actinomycetes</taxon>
        <taxon>Micrococcales</taxon>
        <taxon>Demequinaceae</taxon>
        <taxon>Demequina</taxon>
    </lineage>
</organism>